<organism evidence="3 4">
    <name type="scientific">Anaerotignum lactatifermentans DSM 14214</name>
    <dbReference type="NCBI Taxonomy" id="1121323"/>
    <lineage>
        <taxon>Bacteria</taxon>
        <taxon>Bacillati</taxon>
        <taxon>Bacillota</taxon>
        <taxon>Clostridia</taxon>
        <taxon>Lachnospirales</taxon>
        <taxon>Anaerotignaceae</taxon>
        <taxon>Anaerotignum</taxon>
    </lineage>
</organism>
<dbReference type="PANTHER" id="PTHR46558:SF3">
    <property type="entry name" value="TRANSCRIPTIONAL REGULATOR"/>
    <property type="match status" value="1"/>
</dbReference>
<keyword evidence="1" id="KW-0238">DNA-binding</keyword>
<dbReference type="GO" id="GO:0003677">
    <property type="term" value="F:DNA binding"/>
    <property type="evidence" value="ECO:0007669"/>
    <property type="project" value="UniProtKB-KW"/>
</dbReference>
<keyword evidence="4" id="KW-1185">Reference proteome</keyword>
<gene>
    <name evidence="3" type="ORF">SAMN02745138_01920</name>
</gene>
<evidence type="ECO:0000256" key="1">
    <source>
        <dbReference type="ARBA" id="ARBA00023125"/>
    </source>
</evidence>
<dbReference type="PANTHER" id="PTHR46558">
    <property type="entry name" value="TRACRIPTIONAL REGULATORY PROTEIN-RELATED-RELATED"/>
    <property type="match status" value="1"/>
</dbReference>
<evidence type="ECO:0000313" key="3">
    <source>
        <dbReference type="EMBL" id="SHK54793.1"/>
    </source>
</evidence>
<dbReference type="SMART" id="SM00530">
    <property type="entry name" value="HTH_XRE"/>
    <property type="match status" value="1"/>
</dbReference>
<dbReference type="InterPro" id="IPR010982">
    <property type="entry name" value="Lambda_DNA-bd_dom_sf"/>
</dbReference>
<protein>
    <submittedName>
        <fullName evidence="3">Putative transcriptional regulator</fullName>
    </submittedName>
</protein>
<accession>A0A1M6TCV8</accession>
<dbReference type="RefSeq" id="WP_054330420.1">
    <property type="nucleotide sequence ID" value="NZ_FRAH01000032.1"/>
</dbReference>
<name>A0A1M6TCV8_9FIRM</name>
<feature type="domain" description="HTH cro/C1-type" evidence="2">
    <location>
        <begin position="17"/>
        <end position="71"/>
    </location>
</feature>
<evidence type="ECO:0000259" key="2">
    <source>
        <dbReference type="PROSITE" id="PS50943"/>
    </source>
</evidence>
<sequence length="75" mass="8585">MPKEKEPKNELILRNRLKEARAEQNLSQSQLAEMVGVSRNTISSIETGQFNPTAKLALILCIALDKKFEDLFYFD</sequence>
<dbReference type="InterPro" id="IPR001387">
    <property type="entry name" value="Cro/C1-type_HTH"/>
</dbReference>
<proteinExistence type="predicted"/>
<dbReference type="SUPFAM" id="SSF47413">
    <property type="entry name" value="lambda repressor-like DNA-binding domains"/>
    <property type="match status" value="1"/>
</dbReference>
<dbReference type="Proteomes" id="UP000183975">
    <property type="component" value="Unassembled WGS sequence"/>
</dbReference>
<evidence type="ECO:0000313" key="4">
    <source>
        <dbReference type="Proteomes" id="UP000183975"/>
    </source>
</evidence>
<dbReference type="OrthoDB" id="6386941at2"/>
<dbReference type="EMBL" id="FRAH01000032">
    <property type="protein sequence ID" value="SHK54793.1"/>
    <property type="molecule type" value="Genomic_DNA"/>
</dbReference>
<dbReference type="AlphaFoldDB" id="A0A1M6TCV8"/>
<dbReference type="Pfam" id="PF01381">
    <property type="entry name" value="HTH_3"/>
    <property type="match status" value="1"/>
</dbReference>
<reference evidence="3 4" key="1">
    <citation type="submission" date="2016-11" db="EMBL/GenBank/DDBJ databases">
        <authorList>
            <person name="Jaros S."/>
            <person name="Januszkiewicz K."/>
            <person name="Wedrychowicz H."/>
        </authorList>
    </citation>
    <scope>NUCLEOTIDE SEQUENCE [LARGE SCALE GENOMIC DNA]</scope>
    <source>
        <strain evidence="3 4">DSM 14214</strain>
    </source>
</reference>
<dbReference type="GeneID" id="78175483"/>
<dbReference type="Gene3D" id="1.10.260.40">
    <property type="entry name" value="lambda repressor-like DNA-binding domains"/>
    <property type="match status" value="1"/>
</dbReference>
<dbReference type="CDD" id="cd00093">
    <property type="entry name" value="HTH_XRE"/>
    <property type="match status" value="1"/>
</dbReference>
<dbReference type="PROSITE" id="PS50943">
    <property type="entry name" value="HTH_CROC1"/>
    <property type="match status" value="1"/>
</dbReference>